<keyword evidence="9" id="KW-1185">Reference proteome</keyword>
<reference evidence="6 8" key="2">
    <citation type="submission" date="2018-07" db="EMBL/GenBank/DDBJ databases">
        <title>Complete genome of the Arcobacter bivalviorum type strain LMG 26154.</title>
        <authorList>
            <person name="Miller W.G."/>
            <person name="Yee E."/>
            <person name="Bono J.L."/>
        </authorList>
    </citation>
    <scope>NUCLEOTIDE SEQUENCE [LARGE SCALE GENOMIC DNA]</scope>
    <source>
        <strain evidence="6 8">LMG 26154</strain>
    </source>
</reference>
<evidence type="ECO:0000313" key="7">
    <source>
        <dbReference type="EMBL" id="RXK10563.1"/>
    </source>
</evidence>
<dbReference type="InterPro" id="IPR016032">
    <property type="entry name" value="Sig_transdc_resp-reg_C-effctor"/>
</dbReference>
<dbReference type="SUPFAM" id="SSF46894">
    <property type="entry name" value="C-terminal effector domain of the bipartite response regulators"/>
    <property type="match status" value="1"/>
</dbReference>
<dbReference type="SMART" id="SM00862">
    <property type="entry name" value="Trans_reg_C"/>
    <property type="match status" value="1"/>
</dbReference>
<dbReference type="GO" id="GO:0003677">
    <property type="term" value="F:DNA binding"/>
    <property type="evidence" value="ECO:0007669"/>
    <property type="project" value="UniProtKB-UniRule"/>
</dbReference>
<evidence type="ECO:0000259" key="4">
    <source>
        <dbReference type="PROSITE" id="PS50110"/>
    </source>
</evidence>
<evidence type="ECO:0000256" key="3">
    <source>
        <dbReference type="PROSITE-ProRule" id="PRU01091"/>
    </source>
</evidence>
<dbReference type="AlphaFoldDB" id="A0AAX2A901"/>
<evidence type="ECO:0000313" key="6">
    <source>
        <dbReference type="EMBL" id="AXH12514.1"/>
    </source>
</evidence>
<dbReference type="Pfam" id="PF00486">
    <property type="entry name" value="Trans_reg_C"/>
    <property type="match status" value="1"/>
</dbReference>
<evidence type="ECO:0000259" key="5">
    <source>
        <dbReference type="PROSITE" id="PS51755"/>
    </source>
</evidence>
<dbReference type="EMBL" id="PDKM01000002">
    <property type="protein sequence ID" value="RXK10563.1"/>
    <property type="molecule type" value="Genomic_DNA"/>
</dbReference>
<proteinExistence type="predicted"/>
<accession>A0AAX2A901</accession>
<evidence type="ECO:0000256" key="2">
    <source>
        <dbReference type="PROSITE-ProRule" id="PRU00169"/>
    </source>
</evidence>
<evidence type="ECO:0000256" key="1">
    <source>
        <dbReference type="ARBA" id="ARBA00023125"/>
    </source>
</evidence>
<sequence length="223" mass="26007">MSTIKILVLENEDYSNTQIIDVLRKNGFIVEICENENEFLENIYYKHYDLYLIGINEDSLARFQLMKILNEFQDSTLKLVISSLPNLIKKSFICGCDECLIKNLMDEKELILRIKALVRREFKICNDFIKIGKNIKYDIFNKRIFKNKKEISLGEKPLLILDYLLKSRGIFVSSENLENGVYPANSESKNGSIRFHIHKLRQLIGSDIIISSRTNGYKINLDK</sequence>
<dbReference type="GO" id="GO:0006355">
    <property type="term" value="P:regulation of DNA-templated transcription"/>
    <property type="evidence" value="ECO:0007669"/>
    <property type="project" value="InterPro"/>
</dbReference>
<keyword evidence="1 3" id="KW-0238">DNA-binding</keyword>
<dbReference type="Gene3D" id="1.10.10.10">
    <property type="entry name" value="Winged helix-like DNA-binding domain superfamily/Winged helix DNA-binding domain"/>
    <property type="match status" value="1"/>
</dbReference>
<name>A0AAX2A901_9BACT</name>
<feature type="domain" description="OmpR/PhoB-type" evidence="5">
    <location>
        <begin position="126"/>
        <end position="221"/>
    </location>
</feature>
<dbReference type="InterPro" id="IPR001789">
    <property type="entry name" value="Sig_transdc_resp-reg_receiver"/>
</dbReference>
<gene>
    <name evidence="6" type="ORF">ABIV_1520</name>
    <name evidence="7" type="ORF">CRV05_04595</name>
</gene>
<organism evidence="7 9">
    <name type="scientific">Halarcobacter bivalviorum</name>
    <dbReference type="NCBI Taxonomy" id="663364"/>
    <lineage>
        <taxon>Bacteria</taxon>
        <taxon>Pseudomonadati</taxon>
        <taxon>Campylobacterota</taxon>
        <taxon>Epsilonproteobacteria</taxon>
        <taxon>Campylobacterales</taxon>
        <taxon>Arcobacteraceae</taxon>
        <taxon>Halarcobacter</taxon>
    </lineage>
</organism>
<dbReference type="RefSeq" id="WP_114839340.1">
    <property type="nucleotide sequence ID" value="NZ_CP031217.1"/>
</dbReference>
<dbReference type="InterPro" id="IPR036388">
    <property type="entry name" value="WH-like_DNA-bd_sf"/>
</dbReference>
<protein>
    <submittedName>
        <fullName evidence="7">Helix-turn-helix domain-containing protein</fullName>
    </submittedName>
    <submittedName>
        <fullName evidence="6">Signal transduction response regulator</fullName>
    </submittedName>
</protein>
<dbReference type="Gene3D" id="3.40.50.2300">
    <property type="match status" value="1"/>
</dbReference>
<dbReference type="PROSITE" id="PS50110">
    <property type="entry name" value="RESPONSE_REGULATORY"/>
    <property type="match status" value="1"/>
</dbReference>
<dbReference type="InterPro" id="IPR011006">
    <property type="entry name" value="CheY-like_superfamily"/>
</dbReference>
<dbReference type="PROSITE" id="PS51755">
    <property type="entry name" value="OMPR_PHOB"/>
    <property type="match status" value="1"/>
</dbReference>
<comment type="caution">
    <text evidence="2">Lacks conserved residue(s) required for the propagation of feature annotation.</text>
</comment>
<dbReference type="Proteomes" id="UP000289193">
    <property type="component" value="Unassembled WGS sequence"/>
</dbReference>
<reference evidence="7 9" key="1">
    <citation type="submission" date="2017-10" db="EMBL/GenBank/DDBJ databases">
        <title>Genomics of the genus Arcobacter.</title>
        <authorList>
            <person name="Perez-Cataluna A."/>
            <person name="Figueras M.J."/>
        </authorList>
    </citation>
    <scope>NUCLEOTIDE SEQUENCE [LARGE SCALE GENOMIC DNA]</scope>
    <source>
        <strain evidence="7 9">CECT 7835</strain>
    </source>
</reference>
<dbReference type="Proteomes" id="UP000253850">
    <property type="component" value="Chromosome"/>
</dbReference>
<feature type="domain" description="Response regulatory" evidence="4">
    <location>
        <begin position="5"/>
        <end position="117"/>
    </location>
</feature>
<dbReference type="SUPFAM" id="SSF52172">
    <property type="entry name" value="CheY-like"/>
    <property type="match status" value="1"/>
</dbReference>
<dbReference type="InterPro" id="IPR001867">
    <property type="entry name" value="OmpR/PhoB-type_DNA-bd"/>
</dbReference>
<dbReference type="EMBL" id="CP031217">
    <property type="protein sequence ID" value="AXH12514.1"/>
    <property type="molecule type" value="Genomic_DNA"/>
</dbReference>
<dbReference type="GO" id="GO:0000160">
    <property type="term" value="P:phosphorelay signal transduction system"/>
    <property type="evidence" value="ECO:0007669"/>
    <property type="project" value="InterPro"/>
</dbReference>
<dbReference type="KEGG" id="hbv:ABIV_1520"/>
<evidence type="ECO:0000313" key="9">
    <source>
        <dbReference type="Proteomes" id="UP000289193"/>
    </source>
</evidence>
<evidence type="ECO:0000313" key="8">
    <source>
        <dbReference type="Proteomes" id="UP000253850"/>
    </source>
</evidence>
<feature type="DNA-binding region" description="OmpR/PhoB-type" evidence="3">
    <location>
        <begin position="126"/>
        <end position="221"/>
    </location>
</feature>